<keyword evidence="3 7" id="KW-0378">Hydrolase</keyword>
<evidence type="ECO:0000313" key="12">
    <source>
        <dbReference type="EMBL" id="KAF8561596.1"/>
    </source>
</evidence>
<reference evidence="12 13" key="1">
    <citation type="submission" date="2019-07" db="EMBL/GenBank/DDBJ databases">
        <title>Annotation for the trematode Paragonimus westermani.</title>
        <authorList>
            <person name="Choi Y.-J."/>
        </authorList>
    </citation>
    <scope>NUCLEOTIDE SEQUENCE [LARGE SCALE GENOMIC DNA]</scope>
    <source>
        <strain evidence="12">180907_Pwestermani</strain>
    </source>
</reference>
<evidence type="ECO:0000256" key="2">
    <source>
        <dbReference type="ARBA" id="ARBA00022741"/>
    </source>
</evidence>
<evidence type="ECO:0000256" key="4">
    <source>
        <dbReference type="ARBA" id="ARBA00022806"/>
    </source>
</evidence>
<dbReference type="InterPro" id="IPR001650">
    <property type="entry name" value="Helicase_C-like"/>
</dbReference>
<name>A0A8T0D2C4_9TREM</name>
<dbReference type="PROSITE" id="PS00039">
    <property type="entry name" value="DEAD_ATP_HELICASE"/>
    <property type="match status" value="1"/>
</dbReference>
<evidence type="ECO:0000259" key="11">
    <source>
        <dbReference type="PROSITE" id="PS51195"/>
    </source>
</evidence>
<dbReference type="GO" id="GO:0003676">
    <property type="term" value="F:nucleic acid binding"/>
    <property type="evidence" value="ECO:0007669"/>
    <property type="project" value="InterPro"/>
</dbReference>
<evidence type="ECO:0000256" key="8">
    <source>
        <dbReference type="SAM" id="MobiDB-lite"/>
    </source>
</evidence>
<dbReference type="InterPro" id="IPR000629">
    <property type="entry name" value="RNA-helicase_DEAD-box_CS"/>
</dbReference>
<comment type="similarity">
    <text evidence="7">Belongs to the DEAD box helicase family.</text>
</comment>
<dbReference type="OrthoDB" id="10265785at2759"/>
<evidence type="ECO:0000256" key="6">
    <source>
        <dbReference type="PROSITE-ProRule" id="PRU00552"/>
    </source>
</evidence>
<evidence type="ECO:0000259" key="9">
    <source>
        <dbReference type="PROSITE" id="PS51192"/>
    </source>
</evidence>
<dbReference type="InterPro" id="IPR014014">
    <property type="entry name" value="RNA_helicase_DEAD_Q_motif"/>
</dbReference>
<dbReference type="InterPro" id="IPR014001">
    <property type="entry name" value="Helicase_ATP-bd"/>
</dbReference>
<dbReference type="SUPFAM" id="SSF52540">
    <property type="entry name" value="P-loop containing nucleoside triphosphate hydrolases"/>
    <property type="match status" value="1"/>
</dbReference>
<keyword evidence="13" id="KW-1185">Reference proteome</keyword>
<feature type="compositionally biased region" description="Basic residues" evidence="8">
    <location>
        <begin position="479"/>
        <end position="494"/>
    </location>
</feature>
<dbReference type="PROSITE" id="PS51195">
    <property type="entry name" value="Q_MOTIF"/>
    <property type="match status" value="1"/>
</dbReference>
<keyword evidence="4 7" id="KW-0347">Helicase</keyword>
<dbReference type="InterPro" id="IPR011545">
    <property type="entry name" value="DEAD/DEAH_box_helicase_dom"/>
</dbReference>
<dbReference type="PROSITE" id="PS51194">
    <property type="entry name" value="HELICASE_CTER"/>
    <property type="match status" value="1"/>
</dbReference>
<feature type="domain" description="Helicase ATP-binding" evidence="9">
    <location>
        <begin position="100"/>
        <end position="281"/>
    </location>
</feature>
<feature type="domain" description="Helicase C-terminal" evidence="10">
    <location>
        <begin position="309"/>
        <end position="454"/>
    </location>
</feature>
<keyword evidence="5 7" id="KW-0067">ATP-binding</keyword>
<dbReference type="GO" id="GO:0003724">
    <property type="term" value="F:RNA helicase activity"/>
    <property type="evidence" value="ECO:0007669"/>
    <property type="project" value="UniProtKB-EC"/>
</dbReference>
<dbReference type="EC" id="3.6.4.13" evidence="1"/>
<dbReference type="InterPro" id="IPR027417">
    <property type="entry name" value="P-loop_NTPase"/>
</dbReference>
<evidence type="ECO:0000256" key="3">
    <source>
        <dbReference type="ARBA" id="ARBA00022801"/>
    </source>
</evidence>
<comment type="caution">
    <text evidence="12">The sequence shown here is derived from an EMBL/GenBank/DDBJ whole genome shotgun (WGS) entry which is preliminary data.</text>
</comment>
<dbReference type="EMBL" id="JTDF01021624">
    <property type="protein sequence ID" value="KAF8561596.1"/>
    <property type="molecule type" value="Genomic_DNA"/>
</dbReference>
<dbReference type="Proteomes" id="UP000699462">
    <property type="component" value="Unassembled WGS sequence"/>
</dbReference>
<evidence type="ECO:0000256" key="7">
    <source>
        <dbReference type="RuleBase" id="RU000492"/>
    </source>
</evidence>
<evidence type="ECO:0000259" key="10">
    <source>
        <dbReference type="PROSITE" id="PS51194"/>
    </source>
</evidence>
<dbReference type="GO" id="GO:0005524">
    <property type="term" value="F:ATP binding"/>
    <property type="evidence" value="ECO:0007669"/>
    <property type="project" value="UniProtKB-KW"/>
</dbReference>
<dbReference type="GO" id="GO:0016787">
    <property type="term" value="F:hydrolase activity"/>
    <property type="evidence" value="ECO:0007669"/>
    <property type="project" value="UniProtKB-KW"/>
</dbReference>
<gene>
    <name evidence="12" type="ORF">P879_10570</name>
</gene>
<sequence length="494" mass="55156">MDKWEFDFIFNHSPLSYPTCSPEFDYAITTSIMMKQAADDLAEIDVHLSEDVTSYPTFASMGIRLELLKGIYKYGFDKPSVIQQKSIRQIIDGRDVIAQYDLCNLLTDFSCRAQSGTGKTATFSIGTLHNVCHELRKVQVLVLAPTRELANQIHQVMSALSDYLPIRCVACCGGRSNVAEMSRELSKGAHVVVGTPGRVLDLICQGSLRLDSLRSLVLDEADEMLNRGLREQLDKIYRRLPPSDPLGNPSGRATQVVVVSATMPVEHLRVIHQFTNNPVHILVPRDELTLSGLHQFYIDVGAEEWKFEALGDLFASVCVPQTVVFVNTRRKVDWLSAQLRRDSFTVESVHGDLDQTLRETVMDRFRSGASRILVSSDVWARGIDVQQVGLVVNYDLPASPSDYLHRIGRSGRFGRRGLAISLTAGPEDQKKLATIARYYKVLIHPAPAALDKLLLIDKQESDTVTSKSDAKVVPTSLARKNKAKKRRKNANRHV</sequence>
<dbReference type="SMART" id="SM00490">
    <property type="entry name" value="HELICc"/>
    <property type="match status" value="1"/>
</dbReference>
<protein>
    <recommendedName>
        <fullName evidence="1">RNA helicase</fullName>
        <ecNumber evidence="1">3.6.4.13</ecNumber>
    </recommendedName>
</protein>
<evidence type="ECO:0000313" key="13">
    <source>
        <dbReference type="Proteomes" id="UP000699462"/>
    </source>
</evidence>
<organism evidence="12 13">
    <name type="scientific">Paragonimus westermani</name>
    <dbReference type="NCBI Taxonomy" id="34504"/>
    <lineage>
        <taxon>Eukaryota</taxon>
        <taxon>Metazoa</taxon>
        <taxon>Spiralia</taxon>
        <taxon>Lophotrochozoa</taxon>
        <taxon>Platyhelminthes</taxon>
        <taxon>Trematoda</taxon>
        <taxon>Digenea</taxon>
        <taxon>Plagiorchiida</taxon>
        <taxon>Troglotremata</taxon>
        <taxon>Troglotrematidae</taxon>
        <taxon>Paragonimus</taxon>
    </lineage>
</organism>
<feature type="domain" description="DEAD-box RNA helicase Q" evidence="11">
    <location>
        <begin position="56"/>
        <end position="84"/>
    </location>
</feature>
<dbReference type="AlphaFoldDB" id="A0A8T0D2C4"/>
<dbReference type="PROSITE" id="PS51192">
    <property type="entry name" value="HELICASE_ATP_BIND_1"/>
    <property type="match status" value="1"/>
</dbReference>
<evidence type="ECO:0000256" key="1">
    <source>
        <dbReference type="ARBA" id="ARBA00012552"/>
    </source>
</evidence>
<dbReference type="PANTHER" id="PTHR47958">
    <property type="entry name" value="ATP-DEPENDENT RNA HELICASE DBP3"/>
    <property type="match status" value="1"/>
</dbReference>
<dbReference type="Gene3D" id="3.40.50.300">
    <property type="entry name" value="P-loop containing nucleotide triphosphate hydrolases"/>
    <property type="match status" value="2"/>
</dbReference>
<evidence type="ECO:0000256" key="5">
    <source>
        <dbReference type="ARBA" id="ARBA00022840"/>
    </source>
</evidence>
<accession>A0A8T0D2C4</accession>
<dbReference type="Pfam" id="PF00271">
    <property type="entry name" value="Helicase_C"/>
    <property type="match status" value="1"/>
</dbReference>
<dbReference type="CDD" id="cd18787">
    <property type="entry name" value="SF2_C_DEAD"/>
    <property type="match status" value="1"/>
</dbReference>
<feature type="region of interest" description="Disordered" evidence="8">
    <location>
        <begin position="465"/>
        <end position="494"/>
    </location>
</feature>
<proteinExistence type="inferred from homology"/>
<feature type="short sequence motif" description="Q motif" evidence="6">
    <location>
        <begin position="56"/>
        <end position="84"/>
    </location>
</feature>
<keyword evidence="2 7" id="KW-0547">Nucleotide-binding</keyword>
<dbReference type="SMART" id="SM00487">
    <property type="entry name" value="DEXDc"/>
    <property type="match status" value="1"/>
</dbReference>
<dbReference type="Pfam" id="PF00270">
    <property type="entry name" value="DEAD"/>
    <property type="match status" value="1"/>
</dbReference>